<comment type="caution">
    <text evidence="1">The sequence shown here is derived from an EMBL/GenBank/DDBJ whole genome shotgun (WGS) entry which is preliminary data.</text>
</comment>
<dbReference type="EMBL" id="JANHOG010000021">
    <property type="protein sequence ID" value="KAJ3559517.1"/>
    <property type="molecule type" value="Genomic_DNA"/>
</dbReference>
<evidence type="ECO:0000313" key="2">
    <source>
        <dbReference type="Proteomes" id="UP001148662"/>
    </source>
</evidence>
<protein>
    <submittedName>
        <fullName evidence="1">Uncharacterized protein</fullName>
    </submittedName>
</protein>
<reference evidence="1" key="1">
    <citation type="submission" date="2022-07" db="EMBL/GenBank/DDBJ databases">
        <title>Genome Sequence of Phlebia brevispora.</title>
        <authorList>
            <person name="Buettner E."/>
        </authorList>
    </citation>
    <scope>NUCLEOTIDE SEQUENCE</scope>
    <source>
        <strain evidence="1">MPL23</strain>
    </source>
</reference>
<sequence>MQLPHYGINHGLTIGTAAYATGLLYASRASTKCGLAHRGKDPAEPDGIISVTGRHVQDAFDTHADNRIAAATSPIVTRDMSRQSWREMTYSAQWQVRRSHYSAPPSSTTLA</sequence>
<organism evidence="1 2">
    <name type="scientific">Phlebia brevispora</name>
    <dbReference type="NCBI Taxonomy" id="194682"/>
    <lineage>
        <taxon>Eukaryota</taxon>
        <taxon>Fungi</taxon>
        <taxon>Dikarya</taxon>
        <taxon>Basidiomycota</taxon>
        <taxon>Agaricomycotina</taxon>
        <taxon>Agaricomycetes</taxon>
        <taxon>Polyporales</taxon>
        <taxon>Meruliaceae</taxon>
        <taxon>Phlebia</taxon>
    </lineage>
</organism>
<keyword evidence="2" id="KW-1185">Reference proteome</keyword>
<accession>A0ACC1TEM6</accession>
<name>A0ACC1TEM6_9APHY</name>
<dbReference type="Proteomes" id="UP001148662">
    <property type="component" value="Unassembled WGS sequence"/>
</dbReference>
<evidence type="ECO:0000313" key="1">
    <source>
        <dbReference type="EMBL" id="KAJ3559517.1"/>
    </source>
</evidence>
<gene>
    <name evidence="1" type="ORF">NM688_g290</name>
</gene>
<proteinExistence type="predicted"/>